<dbReference type="InterPro" id="IPR016039">
    <property type="entry name" value="Thiolase-like"/>
</dbReference>
<dbReference type="PROSITE" id="PS01162">
    <property type="entry name" value="QOR_ZETA_CRYSTAL"/>
    <property type="match status" value="1"/>
</dbReference>
<dbReference type="Pfam" id="PF00698">
    <property type="entry name" value="Acyl_transf_1"/>
    <property type="match status" value="1"/>
</dbReference>
<dbReference type="SUPFAM" id="SSF47336">
    <property type="entry name" value="ACP-like"/>
    <property type="match status" value="2"/>
</dbReference>
<dbReference type="Gene3D" id="1.10.1200.10">
    <property type="entry name" value="ACP-like"/>
    <property type="match status" value="2"/>
</dbReference>
<dbReference type="PANTHER" id="PTHR43775">
    <property type="entry name" value="FATTY ACID SYNTHASE"/>
    <property type="match status" value="1"/>
</dbReference>
<dbReference type="Proteomes" id="UP000068243">
    <property type="component" value="Unassembled WGS sequence"/>
</dbReference>
<dbReference type="Pfam" id="PF08240">
    <property type="entry name" value="ADH_N"/>
    <property type="match status" value="1"/>
</dbReference>
<dbReference type="Pfam" id="PF23114">
    <property type="entry name" value="NAD-bd_HRPKS_sdrA"/>
    <property type="match status" value="1"/>
</dbReference>
<dbReference type="SMART" id="SM00829">
    <property type="entry name" value="PKS_ER"/>
    <property type="match status" value="1"/>
</dbReference>
<dbReference type="SMART" id="SM00823">
    <property type="entry name" value="PKS_PP"/>
    <property type="match status" value="2"/>
</dbReference>
<keyword evidence="2" id="KW-0597">Phosphoprotein</keyword>
<evidence type="ECO:0000259" key="11">
    <source>
        <dbReference type="PROSITE" id="PS52019"/>
    </source>
</evidence>
<dbReference type="SMART" id="SM00825">
    <property type="entry name" value="PKS_KS"/>
    <property type="match status" value="1"/>
</dbReference>
<keyword evidence="6" id="KW-0511">Multifunctional enzyme</keyword>
<dbReference type="InterPro" id="IPR018201">
    <property type="entry name" value="Ketoacyl_synth_AS"/>
</dbReference>
<dbReference type="GO" id="GO:0004312">
    <property type="term" value="F:fatty acid synthase activity"/>
    <property type="evidence" value="ECO:0007669"/>
    <property type="project" value="TreeGrafter"/>
</dbReference>
<dbReference type="InterPro" id="IPR050091">
    <property type="entry name" value="PKS_NRPS_Biosynth_Enz"/>
</dbReference>
<feature type="domain" description="Carrier" evidence="9">
    <location>
        <begin position="2325"/>
        <end position="2407"/>
    </location>
</feature>
<sequence>MEHSTSTTPCEPIAIIGIGCRLPGQASSPSKLWDLLINNATGYGPVPPSRYNAAGYYHPDADRPGSINSTGGYSIQEDIHAFENVFFGINNLEATSMDPQQRKLLEVTYEALENAGIPQEKMHGSNTGVYVGNFTNDFLNMQYKDPEYSSRYTATGTGLAVLANRITHCFDLRGPSHVIDTACSSSLYALHSACLALDAGDCDAAVVAAANLIQSPEEQMVAVKAGVLSPDAMCHTFDEKANGYARAEGVSAVYLKRLGDALRDGDPVRSVIRGTAVNGNGRTPGISQPSVEGQRAVIRAAYRRAGLDPGETDYVEAHGTGTKVGDPTEVEAISGVFQHRTGRPTLVGGVKPNLGHSEGASGLSGLIKIILALENKIIPATVGVKVINPRIKCREWNVDIVTANQVWPVSRAPRASVNSFGFGGSNSHAIVEAWEAGLLTNGYGESPVEEDSDRLYFLPLSARSEMSLRQMASDLAEFVSHSAQPIPINDLAYTLSCRRSKMATRGFFIESQASLNKGLDMSNLRLRGLDNEEPISLCFVYTGQGTQWAGMAKELLSLSSVFRRAISFLDSCLRALHPKEAPAWTLEGILRGDENCDISAAEISQPLCTAVQIALTDMLKDWGVFPETVVGHSSGEIGAAYAIGAIDARQAIFAAYFRGAVVAEVSAEGSMVAVGLGKYQAQAIVEECGLTKSVIVACANSPESATVSGDADAIGSLLKVFQKRDIWARKLMTGGTAYHSQHMKPVGPRYEALLKRYWYLTDGQANGHVNEQVNGHINGYLNDSSDGHVNDHDNGSVNGYVNGNVDGHVSEKVNGYANGQLDGQSDTPTPSVTMISTATGGPISISQVGTPKYWRTNLESPVQFDAAIKIILEKGSYDLIELGPHSALQLPIKQTASVMKQNRYTYNSALIRHQDAQVATLQLVGSLFLHGHDELQYRKMFADTPQPHVLVDLPPYPWDYSSPTLWTEPRASVEFRHRKYPRHELLGSQVSGGNTSGVTWRNILDLNEAKWLTHHCLGAWVFFPAAAYIAMTVEAMCQVAGLKLEDSPGVELRDLNFVKALDMDPKKKSSVEIFSQMRPMAISSVTNSDTWWKFSVVSIDGDSRATLHMNAAVRLADSSPCIDRKLNLERSKMQKDAVRVWYDRFLQVGLNWGPRFAVMEEIFRDRARTAPIAASTTHLQRGDRFCRYIAHPISIDAMLQTSFIVTTGGWLSKLRATVPVAMDSVYVAPPSALDMDTNKPWYVDTKSEVVGSGTHRIDAELFNSSGEVLIRMSQARCIAYQGNRQAENTEKRNPLLRAAWKPDLSALTNWGLDNYLEHFTRGYGSNKATNDVLCLVGVLDLACHQRCNSNILELGSQTEISESVRGVLGVDSSFRRYKSYHRGVLVNGDLVGVGGFSETKDEQNSDQIPQDKKFDIVIVPSVGLWTPDIVSRLAPGATVITIGDVPSDGVTWTKTIRGSDSFPVTVGTIKDIVSQRKIIKIPTVVVTRDEKITTLDIKLQKILQEHLGSLVSIVSLSQVSPATVPDRAFVVSALEQQKPLLTSMTEREMTLLKNITDRVAKIVWVVNGGFIDGKKPEFAPVLGLSRALMLEQPSLQFAVLDVGDESASSGESLHNIVKVLDRLIYEKEPDFEFAQRDGVLHISRWEPDERLNETFRLKQNNETMNLSLAMAGRCKLDIKDPGHMDTIQFVQEDYSTSLHPDYVEVSVKSVGINAKDLYAISAKVDTKDATCSCECAGIITAVGDNVSEFEIGDRVVAMAPSHFATVERLPEWAVLKLRDEEDFTTASTIPLVFSTVIYALHHRANLQPGESVLIHSAAGGVGMAAIQYAKHLGAKIFATVGNETKKSYLVENNGLDPAHIFTSRNSSFLPAIIKATSGQGVDVVLNSLTGDLMRSSFEACADFGRFIDIGKRDILDHGLLDMSTFGRNVSFMAFDLSNLYLSKNHTHHRLWKTLLKESLELVRANIFEPCSPIKTFEASDITDAFRHFSLGTRLGKVTVSFHDPNTKIRVIPKKYETAFSAQKSYLMIGGLGGLGRSISKWMISCGARRFIFLSRSGTDKSEAKDLVDDLQAQGAHIIVIRGDVCRYEDVERAVEAADCPIGGVNQASMALNEAIWSDMPHNAWYTTMGPKVQGTWNLHNALRKNGRDSQLDFFVMTSSISGTIGTATESNYCAANSFLDAFARYRNHLGLPAISIGYGMISEVGYLHEHPDIEALMKRGGVHPINEDELIQIMNMALVNQEPCTWDFRYDHLAGSHILTGVEFTSLREQRERGFEGDNHVLADPRAALFTASFARGAAGEGKSETQKAAAHLLGDIAQALRDNQSVESSLDALRAVVSKKISNLILLPENDLKADQPLGDSGLDSMLAAEFRTFIFRMFEVDIPFVVLLKRSTTVNHLVDMIAQGGLQLDFPIPAFSISVCYCAAKSFFDTSSFPKQLNLRVISISYKMASEVAYMHQLPAVEPLMKDTHAAFTEPFARDAVRAIISQKISNLILLPETDLDGNQLLYEAGMGSMLTAELRMFIHRTFEVDVPFDVLFKKATLNNLTDMIAQDLQASA</sequence>
<feature type="active site" description="Proton donor; for dehydratase activity" evidence="8">
    <location>
        <position position="1196"/>
    </location>
</feature>
<evidence type="ECO:0000256" key="3">
    <source>
        <dbReference type="ARBA" id="ARBA00022679"/>
    </source>
</evidence>
<dbReference type="InterPro" id="IPR049551">
    <property type="entry name" value="PKS_DH_C"/>
</dbReference>
<dbReference type="GO" id="GO:0031177">
    <property type="term" value="F:phosphopantetheine binding"/>
    <property type="evidence" value="ECO:0007669"/>
    <property type="project" value="InterPro"/>
</dbReference>
<dbReference type="PROSITE" id="PS00606">
    <property type="entry name" value="KS3_1"/>
    <property type="match status" value="1"/>
</dbReference>
<gene>
    <name evidence="12" type="ORF">ABL_01514</name>
</gene>
<dbReference type="Gene3D" id="3.10.129.110">
    <property type="entry name" value="Polyketide synthase dehydratase"/>
    <property type="match status" value="1"/>
</dbReference>
<dbReference type="SUPFAM" id="SSF50129">
    <property type="entry name" value="GroES-like"/>
    <property type="match status" value="1"/>
</dbReference>
<dbReference type="Pfam" id="PF14765">
    <property type="entry name" value="PS-DH"/>
    <property type="match status" value="1"/>
</dbReference>
<dbReference type="VEuPathDB" id="FungiDB:ATCC64974_87180"/>
<dbReference type="PANTHER" id="PTHR43775:SF50">
    <property type="entry name" value="HIGHLY REDUCING POLYKETIDE SYNTHASE SRDA"/>
    <property type="match status" value="1"/>
</dbReference>
<dbReference type="InterPro" id="IPR014043">
    <property type="entry name" value="Acyl_transferase_dom"/>
</dbReference>
<dbReference type="VEuPathDB" id="FungiDB:ATCC64974_13740"/>
<dbReference type="SMART" id="SM00822">
    <property type="entry name" value="PKS_KR"/>
    <property type="match status" value="1"/>
</dbReference>
<dbReference type="VEuPathDB" id="FungiDB:ASPNIDRAFT2_1223918"/>
<evidence type="ECO:0000256" key="1">
    <source>
        <dbReference type="ARBA" id="ARBA00022450"/>
    </source>
</evidence>
<dbReference type="VEuPathDB" id="FungiDB:M747DRAFT_260901"/>
<dbReference type="InterPro" id="IPR009081">
    <property type="entry name" value="PP-bd_ACP"/>
</dbReference>
<keyword evidence="1" id="KW-0596">Phosphopantetheine</keyword>
<evidence type="ECO:0000256" key="2">
    <source>
        <dbReference type="ARBA" id="ARBA00022553"/>
    </source>
</evidence>
<dbReference type="InterPro" id="IPR014030">
    <property type="entry name" value="Ketoacyl_synth_N"/>
</dbReference>
<name>A0A100I7H7_ASPNG</name>
<dbReference type="GO" id="GO:0006633">
    <property type="term" value="P:fatty acid biosynthetic process"/>
    <property type="evidence" value="ECO:0007669"/>
    <property type="project" value="InterPro"/>
</dbReference>
<dbReference type="Pfam" id="PF00107">
    <property type="entry name" value="ADH_zinc_N"/>
    <property type="match status" value="1"/>
</dbReference>
<dbReference type="CDD" id="cd05195">
    <property type="entry name" value="enoyl_red"/>
    <property type="match status" value="1"/>
</dbReference>
<dbReference type="InterPro" id="IPR056501">
    <property type="entry name" value="NAD-bd_HRPKS_sdrA"/>
</dbReference>
<dbReference type="Pfam" id="PF00109">
    <property type="entry name" value="ketoacyl-synt"/>
    <property type="match status" value="1"/>
</dbReference>
<keyword evidence="3" id="KW-0808">Transferase</keyword>
<proteinExistence type="predicted"/>
<evidence type="ECO:0000256" key="8">
    <source>
        <dbReference type="PROSITE-ProRule" id="PRU01363"/>
    </source>
</evidence>
<dbReference type="Gene3D" id="3.90.180.10">
    <property type="entry name" value="Medium-chain alcohol dehydrogenases, catalytic domain"/>
    <property type="match status" value="1"/>
</dbReference>
<evidence type="ECO:0000256" key="6">
    <source>
        <dbReference type="ARBA" id="ARBA00023268"/>
    </source>
</evidence>
<dbReference type="SUPFAM" id="SSF53901">
    <property type="entry name" value="Thiolase-like"/>
    <property type="match status" value="1"/>
</dbReference>
<dbReference type="InterPro" id="IPR013968">
    <property type="entry name" value="PKS_KR"/>
</dbReference>
<dbReference type="InterPro" id="IPR036736">
    <property type="entry name" value="ACP-like_sf"/>
</dbReference>
<dbReference type="SMART" id="SM00826">
    <property type="entry name" value="PKS_DH"/>
    <property type="match status" value="1"/>
</dbReference>
<accession>A0A100I7H7</accession>
<dbReference type="InterPro" id="IPR020806">
    <property type="entry name" value="PKS_PP-bd"/>
</dbReference>
<evidence type="ECO:0000313" key="13">
    <source>
        <dbReference type="Proteomes" id="UP000068243"/>
    </source>
</evidence>
<dbReference type="VEuPathDB" id="FungiDB:ASPNIDRAFT2_1132477"/>
<dbReference type="SUPFAM" id="SSF51735">
    <property type="entry name" value="NAD(P)-binding Rossmann-fold domains"/>
    <property type="match status" value="2"/>
</dbReference>
<dbReference type="Gene3D" id="3.40.366.10">
    <property type="entry name" value="Malonyl-Coenzyme A Acyl Carrier Protein, domain 2"/>
    <property type="match status" value="2"/>
</dbReference>
<dbReference type="PROSITE" id="PS52019">
    <property type="entry name" value="PKS_MFAS_DH"/>
    <property type="match status" value="1"/>
</dbReference>
<comment type="caution">
    <text evidence="12">The sequence shown here is derived from an EMBL/GenBank/DDBJ whole genome shotgun (WGS) entry which is preliminary data.</text>
</comment>
<dbReference type="InterPro" id="IPR020843">
    <property type="entry name" value="ER"/>
</dbReference>
<dbReference type="GO" id="GO:0004315">
    <property type="term" value="F:3-oxoacyl-[acyl-carrier-protein] synthase activity"/>
    <property type="evidence" value="ECO:0007669"/>
    <property type="project" value="InterPro"/>
</dbReference>
<dbReference type="Gene3D" id="3.30.70.3290">
    <property type="match status" value="1"/>
</dbReference>
<dbReference type="InterPro" id="IPR013149">
    <property type="entry name" value="ADH-like_C"/>
</dbReference>
<dbReference type="GO" id="GO:0008270">
    <property type="term" value="F:zinc ion binding"/>
    <property type="evidence" value="ECO:0007669"/>
    <property type="project" value="InterPro"/>
</dbReference>
<dbReference type="OrthoDB" id="329835at2759"/>
<dbReference type="InterPro" id="IPR049900">
    <property type="entry name" value="PKS_mFAS_DH"/>
</dbReference>
<evidence type="ECO:0000256" key="7">
    <source>
        <dbReference type="ARBA" id="ARBA00023315"/>
    </source>
</evidence>
<dbReference type="InterPro" id="IPR020807">
    <property type="entry name" value="PKS_DH"/>
</dbReference>
<feature type="active site" description="Proton acceptor; for dehydratase activity" evidence="8">
    <location>
        <position position="1015"/>
    </location>
</feature>
<reference evidence="13" key="1">
    <citation type="journal article" date="2016" name="Genome Announc.">
        <title>Draft genome sequence of Aspergillus niger strain An76.</title>
        <authorList>
            <person name="Gong W."/>
            <person name="Cheng Z."/>
            <person name="Zhang H."/>
            <person name="Liu L."/>
            <person name="Gao P."/>
            <person name="Wang L."/>
        </authorList>
    </citation>
    <scope>NUCLEOTIDE SEQUENCE [LARGE SCALE GENOMIC DNA]</scope>
    <source>
        <strain evidence="13">An76</strain>
    </source>
</reference>
<dbReference type="PROSITE" id="PS52004">
    <property type="entry name" value="KS3_2"/>
    <property type="match status" value="1"/>
</dbReference>
<dbReference type="VEuPathDB" id="FungiDB:ATCC64974_13750"/>
<dbReference type="SUPFAM" id="SSF55048">
    <property type="entry name" value="Probable ACP-binding domain of malonyl-CoA ACP transacylase"/>
    <property type="match status" value="1"/>
</dbReference>
<dbReference type="VEuPathDB" id="FungiDB:An01g01130"/>
<feature type="region of interest" description="N-terminal hotdog fold" evidence="8">
    <location>
        <begin position="983"/>
        <end position="1120"/>
    </location>
</feature>
<dbReference type="VEuPathDB" id="FungiDB:M747DRAFT_298442"/>
<dbReference type="InterPro" id="IPR011032">
    <property type="entry name" value="GroES-like_sf"/>
</dbReference>
<dbReference type="GO" id="GO:0008168">
    <property type="term" value="F:methyltransferase activity"/>
    <property type="evidence" value="ECO:0007669"/>
    <property type="project" value="UniProtKB-KW"/>
</dbReference>
<dbReference type="InterPro" id="IPR032821">
    <property type="entry name" value="PKS_assoc"/>
</dbReference>
<keyword evidence="5" id="KW-0560">Oxidoreductase</keyword>
<evidence type="ECO:0000259" key="9">
    <source>
        <dbReference type="PROSITE" id="PS50075"/>
    </source>
</evidence>
<feature type="domain" description="Carrier" evidence="9">
    <location>
        <begin position="2477"/>
        <end position="2555"/>
    </location>
</feature>
<dbReference type="InterPro" id="IPR016035">
    <property type="entry name" value="Acyl_Trfase/lysoPLipase"/>
</dbReference>
<dbReference type="OMA" id="GYGMISE"/>
<dbReference type="Pfam" id="PF16197">
    <property type="entry name" value="KAsynt_C_assoc"/>
    <property type="match status" value="1"/>
</dbReference>
<dbReference type="InterPro" id="IPR057326">
    <property type="entry name" value="KR_dom"/>
</dbReference>
<feature type="domain" description="PKS/mFAS DH" evidence="11">
    <location>
        <begin position="983"/>
        <end position="1286"/>
    </location>
</feature>
<keyword evidence="7" id="KW-0012">Acyltransferase</keyword>
<dbReference type="Gene3D" id="3.40.50.720">
    <property type="entry name" value="NAD(P)-binding Rossmann-like Domain"/>
    <property type="match status" value="3"/>
</dbReference>
<dbReference type="FunFam" id="3.40.50.720:FF:000209">
    <property type="entry name" value="Polyketide synthase Pks12"/>
    <property type="match status" value="1"/>
</dbReference>
<evidence type="ECO:0000256" key="5">
    <source>
        <dbReference type="ARBA" id="ARBA00023002"/>
    </source>
</evidence>
<evidence type="ECO:0000259" key="10">
    <source>
        <dbReference type="PROSITE" id="PS52004"/>
    </source>
</evidence>
<dbReference type="GO" id="GO:0044550">
    <property type="term" value="P:secondary metabolite biosynthetic process"/>
    <property type="evidence" value="ECO:0007669"/>
    <property type="project" value="UniProtKB-ARBA"/>
</dbReference>
<dbReference type="VEuPathDB" id="FungiDB:ASPNIDRAFT2_35596"/>
<dbReference type="PROSITE" id="PS50075">
    <property type="entry name" value="CARRIER"/>
    <property type="match status" value="2"/>
</dbReference>
<dbReference type="EMBL" id="BCMY01000002">
    <property type="protein sequence ID" value="GAQ36151.1"/>
    <property type="molecule type" value="Genomic_DNA"/>
</dbReference>
<dbReference type="InterPro" id="IPR013154">
    <property type="entry name" value="ADH-like_N"/>
</dbReference>
<dbReference type="InterPro" id="IPR001227">
    <property type="entry name" value="Ac_transferase_dom_sf"/>
</dbReference>
<dbReference type="InterPro" id="IPR036291">
    <property type="entry name" value="NAD(P)-bd_dom_sf"/>
</dbReference>
<dbReference type="VEuPathDB" id="FungiDB:An01g12030"/>
<dbReference type="CDD" id="cd00833">
    <property type="entry name" value="PKS"/>
    <property type="match status" value="1"/>
</dbReference>
<dbReference type="Pfam" id="PF08659">
    <property type="entry name" value="KR"/>
    <property type="match status" value="1"/>
</dbReference>
<dbReference type="Pfam" id="PF21089">
    <property type="entry name" value="PKS_DH_N"/>
    <property type="match status" value="1"/>
</dbReference>
<dbReference type="InterPro" id="IPR042104">
    <property type="entry name" value="PKS_dehydratase_sf"/>
</dbReference>
<evidence type="ECO:0000256" key="4">
    <source>
        <dbReference type="ARBA" id="ARBA00022857"/>
    </source>
</evidence>
<dbReference type="SMART" id="SM00827">
    <property type="entry name" value="PKS_AT"/>
    <property type="match status" value="1"/>
</dbReference>
<evidence type="ECO:0000313" key="12">
    <source>
        <dbReference type="EMBL" id="GAQ36151.1"/>
    </source>
</evidence>
<dbReference type="VEuPathDB" id="FungiDB:ATCC64974_7380"/>
<keyword evidence="4" id="KW-0521">NADP</keyword>
<protein>
    <submittedName>
        <fullName evidence="12">Polyketide synthase</fullName>
    </submittedName>
</protein>
<dbReference type="GO" id="GO:1901336">
    <property type="term" value="P:lactone biosynthetic process"/>
    <property type="evidence" value="ECO:0007669"/>
    <property type="project" value="UniProtKB-ARBA"/>
</dbReference>
<feature type="region of interest" description="C-terminal hotdog fold" evidence="8">
    <location>
        <begin position="1133"/>
        <end position="1286"/>
    </location>
</feature>
<dbReference type="VEuPathDB" id="FungiDB:ATCC64974_29520"/>
<dbReference type="InterPro" id="IPR014031">
    <property type="entry name" value="Ketoacyl_synth_C"/>
</dbReference>
<dbReference type="GO" id="GO:0032259">
    <property type="term" value="P:methylation"/>
    <property type="evidence" value="ECO:0007669"/>
    <property type="project" value="UniProtKB-KW"/>
</dbReference>
<dbReference type="SUPFAM" id="SSF52151">
    <property type="entry name" value="FabD/lysophospholipase-like"/>
    <property type="match status" value="1"/>
</dbReference>
<dbReference type="InterPro" id="IPR049552">
    <property type="entry name" value="PKS_DH_N"/>
</dbReference>
<dbReference type="Pfam" id="PF00550">
    <property type="entry name" value="PP-binding"/>
    <property type="match status" value="2"/>
</dbReference>
<dbReference type="VEuPathDB" id="FungiDB:ATCC64974_29660"/>
<dbReference type="Gene3D" id="3.40.47.10">
    <property type="match status" value="1"/>
</dbReference>
<dbReference type="InterPro" id="IPR016036">
    <property type="entry name" value="Malonyl_transacylase_ACP-bd"/>
</dbReference>
<organism evidence="12 13">
    <name type="scientific">Aspergillus niger</name>
    <dbReference type="NCBI Taxonomy" id="5061"/>
    <lineage>
        <taxon>Eukaryota</taxon>
        <taxon>Fungi</taxon>
        <taxon>Dikarya</taxon>
        <taxon>Ascomycota</taxon>
        <taxon>Pezizomycotina</taxon>
        <taxon>Eurotiomycetes</taxon>
        <taxon>Eurotiomycetidae</taxon>
        <taxon>Eurotiales</taxon>
        <taxon>Aspergillaceae</taxon>
        <taxon>Aspergillus</taxon>
        <taxon>Aspergillus subgen. Circumdati</taxon>
    </lineage>
</organism>
<dbReference type="InterPro" id="IPR002364">
    <property type="entry name" value="Quin_OxRdtase/zeta-crystal_CS"/>
</dbReference>
<feature type="domain" description="Ketosynthase family 3 (KS3)" evidence="10">
    <location>
        <begin position="10"/>
        <end position="433"/>
    </location>
</feature>
<dbReference type="GO" id="GO:0016491">
    <property type="term" value="F:oxidoreductase activity"/>
    <property type="evidence" value="ECO:0007669"/>
    <property type="project" value="UniProtKB-KW"/>
</dbReference>
<dbReference type="Pfam" id="PF02801">
    <property type="entry name" value="Ketoacyl-synt_C"/>
    <property type="match status" value="1"/>
</dbReference>
<dbReference type="VEuPathDB" id="FungiDB:ASPNIDRAFT2_1148627"/>
<dbReference type="InterPro" id="IPR020841">
    <property type="entry name" value="PKS_Beta-ketoAc_synthase_dom"/>
</dbReference>